<evidence type="ECO:0000256" key="3">
    <source>
        <dbReference type="ARBA" id="ARBA00022793"/>
    </source>
</evidence>
<keyword evidence="9" id="KW-1185">Reference proteome</keyword>
<dbReference type="InterPro" id="IPR008286">
    <property type="entry name" value="Prn/Lys/Arg_de-COase_C"/>
</dbReference>
<dbReference type="InterPro" id="IPR052357">
    <property type="entry name" value="Orn_Lys_Arg_decarboxylase-I"/>
</dbReference>
<dbReference type="Proteomes" id="UP000031938">
    <property type="component" value="Unassembled WGS sequence"/>
</dbReference>
<keyword evidence="5" id="KW-0456">Lyase</keyword>
<evidence type="ECO:0000313" key="9">
    <source>
        <dbReference type="Proteomes" id="UP000031938"/>
    </source>
</evidence>
<evidence type="ECO:0000259" key="6">
    <source>
        <dbReference type="Pfam" id="PF01276"/>
    </source>
</evidence>
<keyword evidence="4" id="KW-0663">Pyridoxal phosphate</keyword>
<evidence type="ECO:0000259" key="7">
    <source>
        <dbReference type="Pfam" id="PF03711"/>
    </source>
</evidence>
<dbReference type="PANTHER" id="PTHR43277">
    <property type="entry name" value="ARGININE DECARBOXYLASE"/>
    <property type="match status" value="1"/>
</dbReference>
<dbReference type="EMBL" id="JXRP01000003">
    <property type="protein sequence ID" value="KIL52488.1"/>
    <property type="molecule type" value="Genomic_DNA"/>
</dbReference>
<dbReference type="PATRIC" id="fig|889306.3.peg.22"/>
<dbReference type="InterPro" id="IPR000310">
    <property type="entry name" value="Orn/Lys/Arg_deCO2ase_major_dom"/>
</dbReference>
<dbReference type="Gene3D" id="3.90.100.10">
    <property type="entry name" value="Orn/Lys/Arg decarboxylase, C-terminal domain"/>
    <property type="match status" value="1"/>
</dbReference>
<evidence type="ECO:0000256" key="4">
    <source>
        <dbReference type="ARBA" id="ARBA00022898"/>
    </source>
</evidence>
<evidence type="ECO:0008006" key="10">
    <source>
        <dbReference type="Google" id="ProtNLM"/>
    </source>
</evidence>
<dbReference type="SUPFAM" id="SSF55904">
    <property type="entry name" value="Ornithine decarboxylase C-terminal domain"/>
    <property type="match status" value="1"/>
</dbReference>
<dbReference type="InterPro" id="IPR015424">
    <property type="entry name" value="PyrdxlP-dep_Trfase"/>
</dbReference>
<accession>A0A0C2W8X5</accession>
<dbReference type="InterPro" id="IPR015421">
    <property type="entry name" value="PyrdxlP-dep_Trfase_major"/>
</dbReference>
<dbReference type="Pfam" id="PF01276">
    <property type="entry name" value="OKR_DC_1"/>
    <property type="match status" value="1"/>
</dbReference>
<dbReference type="STRING" id="889306.KP78_00230"/>
<evidence type="ECO:0000256" key="5">
    <source>
        <dbReference type="ARBA" id="ARBA00023239"/>
    </source>
</evidence>
<dbReference type="AlphaFoldDB" id="A0A0C2W8X5"/>
<organism evidence="8 9">
    <name type="scientific">Jeotgalibacillus soli</name>
    <dbReference type="NCBI Taxonomy" id="889306"/>
    <lineage>
        <taxon>Bacteria</taxon>
        <taxon>Bacillati</taxon>
        <taxon>Bacillota</taxon>
        <taxon>Bacilli</taxon>
        <taxon>Bacillales</taxon>
        <taxon>Caryophanaceae</taxon>
        <taxon>Jeotgalibacillus</taxon>
    </lineage>
</organism>
<sequence length="486" mass="53668">MDQSKRPLVQALKQFKERNPVTYHVPGHKSGLLDETGLLKGIGEYDVTELSLLDDLHAPEGAIKEAMNLLASHYGSQSSYFLVNGTTVGNLTMMLASCNPGDTVFIARNSHKSIIHACMLSKVHPVFLDPSVHPDSLTPEGISLEVLKEALRRYPDAKALVLTYPTYYGHTYGIQTLMEEAHGQDLIVLVDEAHGAHFTLGVPFPESALALGADVVVQSAHKTLPAMTMGSFLHIGTDRVKQNKIEKYLGMLQSSSPSYPIMASLDGARSYLATIRQADVEYLLALRQQLIKELIAIPNVTVIEADDPLKLMIRVHPLSGFMLQEELEKYAIYAELSDPQQVLFILPLLKQGIAFSIDRTIEAIKKIASKSDVEADEEILIKELPSIEKPVMELAVSLSEMEVTESKWISLSQAEGKISAAAIIPYPPGIPYLLAGEKITRNKIDQLQKWNNQKVRFQGEQRIANGLIKIVDSAYFEAEHHNGGVQ</sequence>
<dbReference type="Gene3D" id="3.40.640.10">
    <property type="entry name" value="Type I PLP-dependent aspartate aminotransferase-like (Major domain)"/>
    <property type="match status" value="1"/>
</dbReference>
<dbReference type="InterPro" id="IPR036633">
    <property type="entry name" value="Prn/Lys/Arg_de-COase_C_sf"/>
</dbReference>
<keyword evidence="3" id="KW-0210">Decarboxylase</keyword>
<dbReference type="GO" id="GO:0016831">
    <property type="term" value="F:carboxy-lyase activity"/>
    <property type="evidence" value="ECO:0007669"/>
    <property type="project" value="UniProtKB-KW"/>
</dbReference>
<dbReference type="SUPFAM" id="SSF53383">
    <property type="entry name" value="PLP-dependent transferases"/>
    <property type="match status" value="1"/>
</dbReference>
<feature type="domain" description="Orn/Lys/Arg decarboxylases family 1 pyridoxal-P attachment site" evidence="6">
    <location>
        <begin position="7"/>
        <end position="275"/>
    </location>
</feature>
<proteinExistence type="inferred from homology"/>
<evidence type="ECO:0000313" key="8">
    <source>
        <dbReference type="EMBL" id="KIL52488.1"/>
    </source>
</evidence>
<dbReference type="Pfam" id="PF03711">
    <property type="entry name" value="OKR_DC_1_C"/>
    <property type="match status" value="1"/>
</dbReference>
<dbReference type="PANTHER" id="PTHR43277:SF3">
    <property type="entry name" value="DECARBOXYLASE, PUTATIVE-RELATED"/>
    <property type="match status" value="1"/>
</dbReference>
<evidence type="ECO:0000256" key="2">
    <source>
        <dbReference type="ARBA" id="ARBA00010671"/>
    </source>
</evidence>
<comment type="caution">
    <text evidence="8">The sequence shown here is derived from an EMBL/GenBank/DDBJ whole genome shotgun (WGS) entry which is preliminary data.</text>
</comment>
<reference evidence="8 9" key="1">
    <citation type="submission" date="2015-01" db="EMBL/GenBank/DDBJ databases">
        <title>Genome sequencing of Jeotgalibacillus soli.</title>
        <authorList>
            <person name="Goh K.M."/>
            <person name="Chan K.-G."/>
            <person name="Yaakop A.S."/>
            <person name="Ee R."/>
            <person name="Gan H.M."/>
            <person name="Chan C.S."/>
        </authorList>
    </citation>
    <scope>NUCLEOTIDE SEQUENCE [LARGE SCALE GENOMIC DNA]</scope>
    <source>
        <strain evidence="8 9">P9</strain>
    </source>
</reference>
<name>A0A0C2W8X5_9BACL</name>
<feature type="domain" description="Orn/Lys/Arg decarboxylase C-terminal" evidence="7">
    <location>
        <begin position="373"/>
        <end position="459"/>
    </location>
</feature>
<comment type="cofactor">
    <cofactor evidence="1">
        <name>pyridoxal 5'-phosphate</name>
        <dbReference type="ChEBI" id="CHEBI:597326"/>
    </cofactor>
</comment>
<comment type="similarity">
    <text evidence="2">Belongs to the Orn/Lys/Arg decarboxylase class-I family.</text>
</comment>
<evidence type="ECO:0000256" key="1">
    <source>
        <dbReference type="ARBA" id="ARBA00001933"/>
    </source>
</evidence>
<dbReference type="CDD" id="cd00615">
    <property type="entry name" value="Orn_deC_like"/>
    <property type="match status" value="1"/>
</dbReference>
<protein>
    <recommendedName>
        <fullName evidence="10">Lysine decarboxylase</fullName>
    </recommendedName>
</protein>
<gene>
    <name evidence="8" type="ORF">KP78_00230</name>
</gene>
<dbReference type="RefSeq" id="WP_052474419.1">
    <property type="nucleotide sequence ID" value="NZ_JXRP01000003.1"/>
</dbReference>